<sequence>MNVVTLAVSFDHFAWTHDWAYGSILDLFLYSMDFDHYDILILVVDYRRYLDDDVPNFDGWICYCTVVLMIAPYRMAPVELKELKEQLQEMLENGFIRPSVSPWGAPVLFVKKKDGSMRLCIDYRELNRITIRNRYPLPRIDDLFDQLQGAKYFSKIDLRSGYHQLRVREQDISKTAFRYGLWLYEFLFALRSGIMTSAVLYGFDEPYFPRVFEEDAERAHGAGSLGGHTASGTGHSGRHDAAHGYSLGAVCNSIPGNVVGQLGLLGFMHLFSSEVFYAVDMRMSPIYNVALKKGLGCVLKATWELWLLSLMCRGSGGYWCELRIESKVMLQDQRSSKGGGELWVLHFGEVMMEAHSSPFTIHPGQKLYIRGLVVFTAMEISYVERDEISMDFVTGDLKVYVSFWKDYTKLGELVLSSVLEHFISNRWSVSEVEKGRTSLSLEERYVKGCVWKWIGLLG</sequence>
<dbReference type="PANTHER" id="PTHR24559:SF427">
    <property type="entry name" value="RNA-DIRECTED DNA POLYMERASE"/>
    <property type="match status" value="1"/>
</dbReference>
<dbReference type="InterPro" id="IPR043128">
    <property type="entry name" value="Rev_trsase/Diguanyl_cyclase"/>
</dbReference>
<keyword evidence="2" id="KW-0808">Transferase</keyword>
<accession>A0ABQ5D7A7</accession>
<dbReference type="PANTHER" id="PTHR24559">
    <property type="entry name" value="TRANSPOSON TY3-I GAG-POL POLYPROTEIN"/>
    <property type="match status" value="1"/>
</dbReference>
<proteinExistence type="predicted"/>
<protein>
    <submittedName>
        <fullName evidence="2">Reverse transcriptase domain-containing protein</fullName>
    </submittedName>
</protein>
<feature type="domain" description="Reverse transcriptase" evidence="1">
    <location>
        <begin position="110"/>
        <end position="183"/>
    </location>
</feature>
<dbReference type="Pfam" id="PF00078">
    <property type="entry name" value="RVT_1"/>
    <property type="match status" value="1"/>
</dbReference>
<reference evidence="2" key="2">
    <citation type="submission" date="2022-01" db="EMBL/GenBank/DDBJ databases">
        <authorList>
            <person name="Yamashiro T."/>
            <person name="Shiraishi A."/>
            <person name="Satake H."/>
            <person name="Nakayama K."/>
        </authorList>
    </citation>
    <scope>NUCLEOTIDE SEQUENCE</scope>
</reference>
<dbReference type="EMBL" id="BQNB010015027">
    <property type="protein sequence ID" value="GJT35171.1"/>
    <property type="molecule type" value="Genomic_DNA"/>
</dbReference>
<keyword evidence="3" id="KW-1185">Reference proteome</keyword>
<evidence type="ECO:0000313" key="3">
    <source>
        <dbReference type="Proteomes" id="UP001151760"/>
    </source>
</evidence>
<comment type="caution">
    <text evidence="2">The sequence shown here is derived from an EMBL/GenBank/DDBJ whole genome shotgun (WGS) entry which is preliminary data.</text>
</comment>
<keyword evidence="2" id="KW-0548">Nucleotidyltransferase</keyword>
<dbReference type="Gene3D" id="3.10.10.10">
    <property type="entry name" value="HIV Type 1 Reverse Transcriptase, subunit A, domain 1"/>
    <property type="match status" value="1"/>
</dbReference>
<organism evidence="2 3">
    <name type="scientific">Tanacetum coccineum</name>
    <dbReference type="NCBI Taxonomy" id="301880"/>
    <lineage>
        <taxon>Eukaryota</taxon>
        <taxon>Viridiplantae</taxon>
        <taxon>Streptophyta</taxon>
        <taxon>Embryophyta</taxon>
        <taxon>Tracheophyta</taxon>
        <taxon>Spermatophyta</taxon>
        <taxon>Magnoliopsida</taxon>
        <taxon>eudicotyledons</taxon>
        <taxon>Gunneridae</taxon>
        <taxon>Pentapetalae</taxon>
        <taxon>asterids</taxon>
        <taxon>campanulids</taxon>
        <taxon>Asterales</taxon>
        <taxon>Asteraceae</taxon>
        <taxon>Asteroideae</taxon>
        <taxon>Anthemideae</taxon>
        <taxon>Anthemidinae</taxon>
        <taxon>Tanacetum</taxon>
    </lineage>
</organism>
<dbReference type="InterPro" id="IPR000477">
    <property type="entry name" value="RT_dom"/>
</dbReference>
<dbReference type="Proteomes" id="UP001151760">
    <property type="component" value="Unassembled WGS sequence"/>
</dbReference>
<evidence type="ECO:0000259" key="1">
    <source>
        <dbReference type="Pfam" id="PF00078"/>
    </source>
</evidence>
<gene>
    <name evidence="2" type="ORF">Tco_0925590</name>
</gene>
<name>A0ABQ5D7A7_9ASTR</name>
<dbReference type="InterPro" id="IPR053134">
    <property type="entry name" value="RNA-dir_DNA_polymerase"/>
</dbReference>
<reference evidence="2" key="1">
    <citation type="journal article" date="2022" name="Int. J. Mol. Sci.">
        <title>Draft Genome of Tanacetum Coccineum: Genomic Comparison of Closely Related Tanacetum-Family Plants.</title>
        <authorList>
            <person name="Yamashiro T."/>
            <person name="Shiraishi A."/>
            <person name="Nakayama K."/>
            <person name="Satake H."/>
        </authorList>
    </citation>
    <scope>NUCLEOTIDE SEQUENCE</scope>
</reference>
<keyword evidence="2" id="KW-0695">RNA-directed DNA polymerase</keyword>
<dbReference type="InterPro" id="IPR043502">
    <property type="entry name" value="DNA/RNA_pol_sf"/>
</dbReference>
<evidence type="ECO:0000313" key="2">
    <source>
        <dbReference type="EMBL" id="GJT35171.1"/>
    </source>
</evidence>
<dbReference type="SUPFAM" id="SSF56672">
    <property type="entry name" value="DNA/RNA polymerases"/>
    <property type="match status" value="1"/>
</dbReference>
<dbReference type="GO" id="GO:0003964">
    <property type="term" value="F:RNA-directed DNA polymerase activity"/>
    <property type="evidence" value="ECO:0007669"/>
    <property type="project" value="UniProtKB-KW"/>
</dbReference>
<dbReference type="CDD" id="cd01647">
    <property type="entry name" value="RT_LTR"/>
    <property type="match status" value="1"/>
</dbReference>
<dbReference type="Gene3D" id="3.30.70.270">
    <property type="match status" value="1"/>
</dbReference>